<evidence type="ECO:0000256" key="3">
    <source>
        <dbReference type="ARBA" id="ARBA00022827"/>
    </source>
</evidence>
<accession>A0A380TAM9</accession>
<dbReference type="InterPro" id="IPR006076">
    <property type="entry name" value="FAD-dep_OxRdtase"/>
</dbReference>
<comment type="cofactor">
    <cofactor evidence="1">
        <name>FAD</name>
        <dbReference type="ChEBI" id="CHEBI:57692"/>
    </cofactor>
</comment>
<dbReference type="GO" id="GO:0047545">
    <property type="term" value="F:(S)-2-hydroxyglutarate dehydrogenase activity"/>
    <property type="evidence" value="ECO:0007669"/>
    <property type="project" value="TreeGrafter"/>
</dbReference>
<evidence type="ECO:0000256" key="2">
    <source>
        <dbReference type="ARBA" id="ARBA00022630"/>
    </source>
</evidence>
<dbReference type="AlphaFoldDB" id="A0A380TAM9"/>
<protein>
    <submittedName>
        <fullName evidence="7">FAD dependent oxidoreductase</fullName>
    </submittedName>
</protein>
<organism evidence="7">
    <name type="scientific">metagenome</name>
    <dbReference type="NCBI Taxonomy" id="256318"/>
    <lineage>
        <taxon>unclassified sequences</taxon>
        <taxon>metagenomes</taxon>
    </lineage>
</organism>
<gene>
    <name evidence="7" type="ORF">DF3PB_190001</name>
</gene>
<reference evidence="7" key="1">
    <citation type="submission" date="2018-07" db="EMBL/GenBank/DDBJ databases">
        <authorList>
            <person name="Quirk P.G."/>
            <person name="Krulwich T.A."/>
        </authorList>
    </citation>
    <scope>NUCLEOTIDE SEQUENCE</scope>
</reference>
<keyword evidence="2" id="KW-0285">Flavoprotein</keyword>
<sequence length="367" mass="39306">MSETCECVVIGAGVVGLAIARALSLAGREVVVLEAAEAIGTGTSSRNSEVIHASLYYPKGSLKAVLCRKGRDMLYTYLQEHGIEHQRVGKLVVATDAREVEMLKGIKQKALANGVEDIRWLTAAEAKDLEPALECLAALISPSTGIFDSHGYLLSLKGEAEANGASFAFLSPVTGGRVESAGITLDVGGREPMRLSARVVINAAGLGAQEVARVIMGIPKRSIPPLYFAKGNYFSLQGKPPFVRLVYPVPDQASIGLHYTRDLAGRGRFGPDVEWVPSISYDVDGTRADRFYAAIRLYWPGLKDGALQPDYAGVRPKLQSPTEQPKDFLIQGREAHGVDGLINLYGIESPGLTSSLAIAEDVLSRIS</sequence>
<evidence type="ECO:0000256" key="4">
    <source>
        <dbReference type="ARBA" id="ARBA00023002"/>
    </source>
</evidence>
<dbReference type="EMBL" id="UIDG01000101">
    <property type="protein sequence ID" value="SUS05337.1"/>
    <property type="molecule type" value="Genomic_DNA"/>
</dbReference>
<dbReference type="SUPFAM" id="SSF51905">
    <property type="entry name" value="FAD/NAD(P)-binding domain"/>
    <property type="match status" value="1"/>
</dbReference>
<dbReference type="PANTHER" id="PTHR43104">
    <property type="entry name" value="L-2-HYDROXYGLUTARATE DEHYDROGENASE, MITOCHONDRIAL"/>
    <property type="match status" value="1"/>
</dbReference>
<keyword evidence="3" id="KW-0274">FAD</keyword>
<dbReference type="Pfam" id="PF01266">
    <property type="entry name" value="DAO"/>
    <property type="match status" value="1"/>
</dbReference>
<dbReference type="PANTHER" id="PTHR43104:SF4">
    <property type="entry name" value="L-2-HYDROXYGLUTARATE DEHYDROGENASE, MITOCHONDRIAL"/>
    <property type="match status" value="1"/>
</dbReference>
<evidence type="ECO:0000259" key="6">
    <source>
        <dbReference type="Pfam" id="PF01266"/>
    </source>
</evidence>
<evidence type="ECO:0000313" key="7">
    <source>
        <dbReference type="EMBL" id="SUS05337.1"/>
    </source>
</evidence>
<dbReference type="InterPro" id="IPR036188">
    <property type="entry name" value="FAD/NAD-bd_sf"/>
</dbReference>
<dbReference type="Gene3D" id="3.30.9.10">
    <property type="entry name" value="D-Amino Acid Oxidase, subunit A, domain 2"/>
    <property type="match status" value="1"/>
</dbReference>
<dbReference type="Gene3D" id="3.50.50.60">
    <property type="entry name" value="FAD/NAD(P)-binding domain"/>
    <property type="match status" value="1"/>
</dbReference>
<comment type="similarity">
    <text evidence="5">Belongs to the L2HGDH family.</text>
</comment>
<keyword evidence="4" id="KW-0560">Oxidoreductase</keyword>
<evidence type="ECO:0000256" key="5">
    <source>
        <dbReference type="ARBA" id="ARBA00037941"/>
    </source>
</evidence>
<proteinExistence type="inferred from homology"/>
<feature type="domain" description="FAD dependent oxidoreductase" evidence="6">
    <location>
        <begin position="7"/>
        <end position="362"/>
    </location>
</feature>
<evidence type="ECO:0000256" key="1">
    <source>
        <dbReference type="ARBA" id="ARBA00001974"/>
    </source>
</evidence>
<name>A0A380TAM9_9ZZZZ</name>